<organism evidence="2 3">
    <name type="scientific">Nocardia rhizosphaerihabitans</name>
    <dbReference type="NCBI Taxonomy" id="1691570"/>
    <lineage>
        <taxon>Bacteria</taxon>
        <taxon>Bacillati</taxon>
        <taxon>Actinomycetota</taxon>
        <taxon>Actinomycetes</taxon>
        <taxon>Mycobacteriales</taxon>
        <taxon>Nocardiaceae</taxon>
        <taxon>Nocardia</taxon>
    </lineage>
</organism>
<sequence>MLTKPWPTITLLISAPILMNLAFTGLGVSFDYPGVLQLPAAEALAKFRAEQTTVVLLFALLAAAACAFAPLAVLVGRLAPMPWAVRAGVAAAIVQTIGLLRWPVLVPGLADRVATEGPDSPAIHTFETVNTVLGALLGETAGYTLTALWTVLVVTALRTPRWFALLGYVSAAAIATGVLVPLGVEPAGLTNFLGYLLWSAWLLAFAALLVRHGAMPSRVASQGS</sequence>
<dbReference type="EMBL" id="BMNE01000002">
    <property type="protein sequence ID" value="GGN73963.1"/>
    <property type="molecule type" value="Genomic_DNA"/>
</dbReference>
<feature type="transmembrane region" description="Helical" evidence="1">
    <location>
        <begin position="53"/>
        <end position="76"/>
    </location>
</feature>
<accession>A0ABQ2K7H1</accession>
<evidence type="ECO:0000313" key="2">
    <source>
        <dbReference type="EMBL" id="GGN73963.1"/>
    </source>
</evidence>
<feature type="transmembrane region" description="Helical" evidence="1">
    <location>
        <begin position="192"/>
        <end position="210"/>
    </location>
</feature>
<dbReference type="Pfam" id="PF14329">
    <property type="entry name" value="DUF4386"/>
    <property type="match status" value="1"/>
</dbReference>
<gene>
    <name evidence="2" type="ORF">GCM10011610_17080</name>
</gene>
<protein>
    <recommendedName>
        <fullName evidence="4">DUF4386 domain-containing protein</fullName>
    </recommendedName>
</protein>
<dbReference type="Proteomes" id="UP000658127">
    <property type="component" value="Unassembled WGS sequence"/>
</dbReference>
<keyword evidence="1" id="KW-1133">Transmembrane helix</keyword>
<proteinExistence type="predicted"/>
<name>A0ABQ2K7H1_9NOCA</name>
<evidence type="ECO:0008006" key="4">
    <source>
        <dbReference type="Google" id="ProtNLM"/>
    </source>
</evidence>
<evidence type="ECO:0000256" key="1">
    <source>
        <dbReference type="SAM" id="Phobius"/>
    </source>
</evidence>
<dbReference type="RefSeq" id="WP_189025823.1">
    <property type="nucleotide sequence ID" value="NZ_BMNE01000002.1"/>
</dbReference>
<feature type="transmembrane region" description="Helical" evidence="1">
    <location>
        <begin position="162"/>
        <end position="180"/>
    </location>
</feature>
<feature type="transmembrane region" description="Helical" evidence="1">
    <location>
        <begin position="140"/>
        <end position="157"/>
    </location>
</feature>
<keyword evidence="1" id="KW-0472">Membrane</keyword>
<keyword evidence="3" id="KW-1185">Reference proteome</keyword>
<dbReference type="InterPro" id="IPR025495">
    <property type="entry name" value="DUF4386"/>
</dbReference>
<reference evidence="3" key="1">
    <citation type="journal article" date="2019" name="Int. J. Syst. Evol. Microbiol.">
        <title>The Global Catalogue of Microorganisms (GCM) 10K type strain sequencing project: providing services to taxonomists for standard genome sequencing and annotation.</title>
        <authorList>
            <consortium name="The Broad Institute Genomics Platform"/>
            <consortium name="The Broad Institute Genome Sequencing Center for Infectious Disease"/>
            <person name="Wu L."/>
            <person name="Ma J."/>
        </authorList>
    </citation>
    <scope>NUCLEOTIDE SEQUENCE [LARGE SCALE GENOMIC DNA]</scope>
    <source>
        <strain evidence="3">CGMCC 4.7329</strain>
    </source>
</reference>
<comment type="caution">
    <text evidence="2">The sequence shown here is derived from an EMBL/GenBank/DDBJ whole genome shotgun (WGS) entry which is preliminary data.</text>
</comment>
<keyword evidence="1" id="KW-0812">Transmembrane</keyword>
<evidence type="ECO:0000313" key="3">
    <source>
        <dbReference type="Proteomes" id="UP000658127"/>
    </source>
</evidence>
<feature type="transmembrane region" description="Helical" evidence="1">
    <location>
        <begin position="83"/>
        <end position="102"/>
    </location>
</feature>